<name>A0A2A9DNM7_9CORY</name>
<keyword evidence="5" id="KW-1185">Reference proteome</keyword>
<organism evidence="4 5">
    <name type="scientific">Corynebacterium renale</name>
    <dbReference type="NCBI Taxonomy" id="1724"/>
    <lineage>
        <taxon>Bacteria</taxon>
        <taxon>Bacillati</taxon>
        <taxon>Actinomycetota</taxon>
        <taxon>Actinomycetes</taxon>
        <taxon>Mycobacteriales</taxon>
        <taxon>Corynebacteriaceae</taxon>
        <taxon>Corynebacterium</taxon>
    </lineage>
</organism>
<dbReference type="Pfam" id="PF05532">
    <property type="entry name" value="CsbD"/>
    <property type="match status" value="1"/>
</dbReference>
<comment type="similarity">
    <text evidence="1">Belongs to the UPF0337 (CsbD) family.</text>
</comment>
<dbReference type="EMBL" id="PDJF01000001">
    <property type="protein sequence ID" value="PFG27520.1"/>
    <property type="molecule type" value="Genomic_DNA"/>
</dbReference>
<feature type="region of interest" description="Disordered" evidence="2">
    <location>
        <begin position="1"/>
        <end position="35"/>
    </location>
</feature>
<dbReference type="OrthoDB" id="4419830at2"/>
<evidence type="ECO:0000256" key="1">
    <source>
        <dbReference type="ARBA" id="ARBA00009129"/>
    </source>
</evidence>
<sequence length="79" mass="8655">MSDISNKVDDLKGKAKEATGEVTDNKDLQNEGKAEQLVSDVKDKLTEAGETVKEKANEVLGKIQDKLDDDNEKPEQPQA</sequence>
<dbReference type="Proteomes" id="UP000221653">
    <property type="component" value="Unassembled WGS sequence"/>
</dbReference>
<dbReference type="Gene3D" id="1.10.1470.10">
    <property type="entry name" value="YjbJ"/>
    <property type="match status" value="1"/>
</dbReference>
<comment type="caution">
    <text evidence="4">The sequence shown here is derived from an EMBL/GenBank/DDBJ whole genome shotgun (WGS) entry which is preliminary data.</text>
</comment>
<evidence type="ECO:0000259" key="3">
    <source>
        <dbReference type="Pfam" id="PF05532"/>
    </source>
</evidence>
<evidence type="ECO:0000256" key="2">
    <source>
        <dbReference type="SAM" id="MobiDB-lite"/>
    </source>
</evidence>
<feature type="region of interest" description="Disordered" evidence="2">
    <location>
        <begin position="49"/>
        <end position="79"/>
    </location>
</feature>
<dbReference type="InterPro" id="IPR036629">
    <property type="entry name" value="YjbJ_sf"/>
</dbReference>
<evidence type="ECO:0000313" key="4">
    <source>
        <dbReference type="EMBL" id="PFG27520.1"/>
    </source>
</evidence>
<reference evidence="4 5" key="1">
    <citation type="submission" date="2017-10" db="EMBL/GenBank/DDBJ databases">
        <title>Sequencing the genomes of 1000 actinobacteria strains.</title>
        <authorList>
            <person name="Klenk H.-P."/>
        </authorList>
    </citation>
    <scope>NUCLEOTIDE SEQUENCE [LARGE SCALE GENOMIC DNA]</scope>
    <source>
        <strain evidence="4 5">DSM 20688</strain>
    </source>
</reference>
<dbReference type="InterPro" id="IPR008462">
    <property type="entry name" value="CsbD"/>
</dbReference>
<dbReference type="SUPFAM" id="SSF69047">
    <property type="entry name" value="Hypothetical protein YjbJ"/>
    <property type="match status" value="1"/>
</dbReference>
<proteinExistence type="inferred from homology"/>
<feature type="domain" description="CsbD-like" evidence="3">
    <location>
        <begin position="4"/>
        <end position="54"/>
    </location>
</feature>
<dbReference type="AlphaFoldDB" id="A0A2A9DNM7"/>
<gene>
    <name evidence="4" type="ORF">ATK06_0586</name>
</gene>
<dbReference type="STRING" id="1724.GCA_001044175_01465"/>
<protein>
    <submittedName>
        <fullName evidence="4">CsbD-like protein</fullName>
    </submittedName>
</protein>
<dbReference type="RefSeq" id="WP_048379784.1">
    <property type="nucleotide sequence ID" value="NZ_LDYE01000004.1"/>
</dbReference>
<evidence type="ECO:0000313" key="5">
    <source>
        <dbReference type="Proteomes" id="UP000221653"/>
    </source>
</evidence>
<accession>A0A2A9DNM7</accession>